<evidence type="ECO:0000313" key="11">
    <source>
        <dbReference type="Proteomes" id="UP000030416"/>
    </source>
</evidence>
<dbReference type="AlphaFoldDB" id="A0A0A3IVI2"/>
<evidence type="ECO:0000256" key="9">
    <source>
        <dbReference type="PIRSR" id="PIRSR000450-1"/>
    </source>
</evidence>
<keyword evidence="11" id="KW-1185">Reference proteome</keyword>
<comment type="catalytic activity">
    <reaction evidence="7 8">
        <text>L-homoserine + acetyl-CoA = O-acetyl-L-homoserine + CoA</text>
        <dbReference type="Rhea" id="RHEA:13701"/>
        <dbReference type="ChEBI" id="CHEBI:57287"/>
        <dbReference type="ChEBI" id="CHEBI:57288"/>
        <dbReference type="ChEBI" id="CHEBI:57476"/>
        <dbReference type="ChEBI" id="CHEBI:57716"/>
        <dbReference type="EC" id="2.3.1.31"/>
    </reaction>
</comment>
<sequence>MPINIPKNLPAGEVLRKEKIFVMEEDRASTQEIRPLNILVFNLMPEKEKTELQLLRLLGNTPLQTNVTFLNTATYTSKNVSKSHLELFYKTFDEIKHRRFDGMIITGAPVERMEFEDVNYWEEITKVMDWAKINVTSSMYICWGAQAALYHLYGIGKFELPKKCSGIYGHVITDLTVDLVRGFSDEFLAPHSRHTDVSLDEIRNHPHLRLLSYSEDAGAFIIQSKDTKNIMITGHLEYDATTLADEYHRDVEKGEPVEIPVNYFPNDDPTNEPKNTWRAHSHLLFYNWLNYYVYQETPYDWHFVEDNKEDEIEYHI</sequence>
<evidence type="ECO:0000256" key="5">
    <source>
        <dbReference type="ARBA" id="ARBA00023167"/>
    </source>
</evidence>
<name>A0A0A3IVI2_9BACL</name>
<comment type="subcellular location">
    <subcellularLocation>
        <location evidence="1 8">Cytoplasm</location>
    </subcellularLocation>
</comment>
<evidence type="ECO:0000256" key="4">
    <source>
        <dbReference type="ARBA" id="ARBA00022679"/>
    </source>
</evidence>
<dbReference type="NCBIfam" id="TIGR01001">
    <property type="entry name" value="metA"/>
    <property type="match status" value="1"/>
</dbReference>
<feature type="active site" evidence="8">
    <location>
        <position position="237"/>
    </location>
</feature>
<dbReference type="Proteomes" id="UP000030416">
    <property type="component" value="Unassembled WGS sequence"/>
</dbReference>
<dbReference type="STRING" id="1384049.CD29_09005"/>
<evidence type="ECO:0000256" key="6">
    <source>
        <dbReference type="ARBA" id="ARBA00023315"/>
    </source>
</evidence>
<dbReference type="eggNOG" id="COG1897">
    <property type="taxonomic scope" value="Bacteria"/>
</dbReference>
<dbReference type="PANTHER" id="PTHR20919">
    <property type="entry name" value="HOMOSERINE O-SUCCINYLTRANSFERASE"/>
    <property type="match status" value="1"/>
</dbReference>
<dbReference type="EMBL" id="JPVN01000009">
    <property type="protein sequence ID" value="KGR78812.1"/>
    <property type="molecule type" value="Genomic_DNA"/>
</dbReference>
<reference evidence="10 11" key="1">
    <citation type="submission" date="2014-02" db="EMBL/GenBank/DDBJ databases">
        <title>Draft genome sequence of Lysinibacillus manganicus DSM 26584T.</title>
        <authorList>
            <person name="Zhang F."/>
            <person name="Wang G."/>
            <person name="Zhang L."/>
        </authorList>
    </citation>
    <scope>NUCLEOTIDE SEQUENCE [LARGE SCALE GENOMIC DNA]</scope>
    <source>
        <strain evidence="10 11">DSM 26584</strain>
    </source>
</reference>
<dbReference type="InterPro" id="IPR005697">
    <property type="entry name" value="HST_MetA"/>
</dbReference>
<dbReference type="FunFam" id="3.40.50.880:FF:000004">
    <property type="entry name" value="Homoserine O-succinyltransferase"/>
    <property type="match status" value="1"/>
</dbReference>
<feature type="active site" description="Acyl-thioester intermediate" evidence="8 9">
    <location>
        <position position="142"/>
    </location>
</feature>
<feature type="site" description="Important for acyl-CoA specificity" evidence="8">
    <location>
        <position position="111"/>
    </location>
</feature>
<evidence type="ECO:0000256" key="8">
    <source>
        <dbReference type="HAMAP-Rule" id="MF_00295"/>
    </source>
</evidence>
<dbReference type="PIRSF" id="PIRSF000450">
    <property type="entry name" value="H_ser_succinyltr"/>
    <property type="match status" value="1"/>
</dbReference>
<feature type="site" description="Important for substrate specificity" evidence="8">
    <location>
        <position position="192"/>
    </location>
</feature>
<dbReference type="GO" id="GO:0019281">
    <property type="term" value="P:L-methionine biosynthetic process from homoserine via O-succinyl-L-homoserine and cystathionine"/>
    <property type="evidence" value="ECO:0007669"/>
    <property type="project" value="InterPro"/>
</dbReference>
<dbReference type="OrthoDB" id="9772423at2"/>
<comment type="similarity">
    <text evidence="8">Belongs to the MetA family.</text>
</comment>
<dbReference type="EC" id="2.3.1.31" evidence="8"/>
<dbReference type="UniPathway" id="UPA00051">
    <property type="reaction ID" value="UER00074"/>
</dbReference>
<evidence type="ECO:0000256" key="2">
    <source>
        <dbReference type="ARBA" id="ARBA00022490"/>
    </source>
</evidence>
<keyword evidence="6 8" id="KW-0012">Acyltransferase</keyword>
<dbReference type="GO" id="GO:0008899">
    <property type="term" value="F:homoserine O-succinyltransferase activity"/>
    <property type="evidence" value="ECO:0007669"/>
    <property type="project" value="UniProtKB-UniRule"/>
</dbReference>
<evidence type="ECO:0000313" key="10">
    <source>
        <dbReference type="EMBL" id="KGR78812.1"/>
    </source>
</evidence>
<feature type="binding site" evidence="8">
    <location>
        <position position="163"/>
    </location>
    <ligand>
        <name>substrate</name>
    </ligand>
</feature>
<keyword evidence="2 8" id="KW-0963">Cytoplasm</keyword>
<evidence type="ECO:0000256" key="3">
    <source>
        <dbReference type="ARBA" id="ARBA00022605"/>
    </source>
</evidence>
<feature type="binding site" evidence="8">
    <location>
        <position position="249"/>
    </location>
    <ligand>
        <name>substrate</name>
    </ligand>
</feature>
<dbReference type="HAMAP" id="MF_00295">
    <property type="entry name" value="MetA_acyltransf"/>
    <property type="match status" value="1"/>
</dbReference>
<dbReference type="GO" id="GO:0004414">
    <property type="term" value="F:homoserine O-acetyltransferase activity"/>
    <property type="evidence" value="ECO:0007669"/>
    <property type="project" value="UniProtKB-EC"/>
</dbReference>
<comment type="pathway">
    <text evidence="8">Amino-acid biosynthesis; L-methionine biosynthesis via de novo pathway; O-acetyl-L-homoserine from L-homoserine: step 1/1.</text>
</comment>
<dbReference type="CDD" id="cd03131">
    <property type="entry name" value="GATase1_HTS"/>
    <property type="match status" value="1"/>
</dbReference>
<dbReference type="InterPro" id="IPR033752">
    <property type="entry name" value="MetA_family"/>
</dbReference>
<dbReference type="RefSeq" id="WP_036185453.1">
    <property type="nucleotide sequence ID" value="NZ_AVDA01000009.1"/>
</dbReference>
<dbReference type="SUPFAM" id="SSF52317">
    <property type="entry name" value="Class I glutamine amidotransferase-like"/>
    <property type="match status" value="1"/>
</dbReference>
<dbReference type="InterPro" id="IPR029062">
    <property type="entry name" value="Class_I_gatase-like"/>
</dbReference>
<comment type="caution">
    <text evidence="8">Lacks conserved residue(s) required for the propagation of feature annotation.</text>
</comment>
<accession>A0A0A3IVI2</accession>
<dbReference type="Gene3D" id="3.40.50.880">
    <property type="match status" value="1"/>
</dbReference>
<evidence type="ECO:0000256" key="1">
    <source>
        <dbReference type="ARBA" id="ARBA00004496"/>
    </source>
</evidence>
<feature type="binding site" evidence="8">
    <location>
        <position position="192"/>
    </location>
    <ligand>
        <name>substrate</name>
    </ligand>
</feature>
<protein>
    <recommendedName>
        <fullName evidence="8">Homoserine O-acetyltransferase</fullName>
        <shortName evidence="8">HAT</shortName>
        <ecNumber evidence="8">2.3.1.31</ecNumber>
    </recommendedName>
    <alternativeName>
        <fullName evidence="8">Homoserine transacetylase</fullName>
        <shortName evidence="8">HTA</shortName>
    </alternativeName>
</protein>
<dbReference type="Pfam" id="PF04204">
    <property type="entry name" value="HTS"/>
    <property type="match status" value="1"/>
</dbReference>
<dbReference type="PANTHER" id="PTHR20919:SF0">
    <property type="entry name" value="HOMOSERINE O-SUCCINYLTRANSFERASE"/>
    <property type="match status" value="1"/>
</dbReference>
<proteinExistence type="inferred from homology"/>
<keyword evidence="3 8" id="KW-0028">Amino-acid biosynthesis</keyword>
<comment type="function">
    <text evidence="8">Transfers an acetyl group from acetyl-CoA to L-homoserine, forming acetyl-L-homoserine.</text>
</comment>
<dbReference type="GO" id="GO:0005737">
    <property type="term" value="C:cytoplasm"/>
    <property type="evidence" value="ECO:0007669"/>
    <property type="project" value="UniProtKB-SubCell"/>
</dbReference>
<feature type="active site" description="Proton acceptor" evidence="8">
    <location>
        <position position="235"/>
    </location>
</feature>
<keyword evidence="5 8" id="KW-0486">Methionine biosynthesis</keyword>
<keyword evidence="4 8" id="KW-0808">Transferase</keyword>
<evidence type="ECO:0000256" key="7">
    <source>
        <dbReference type="ARBA" id="ARBA00049043"/>
    </source>
</evidence>
<gene>
    <name evidence="8" type="primary">metAA</name>
    <name evidence="10" type="ORF">CD29_09005</name>
</gene>
<organism evidence="10 11">
    <name type="scientific">Ureibacillus manganicus DSM 26584</name>
    <dbReference type="NCBI Taxonomy" id="1384049"/>
    <lineage>
        <taxon>Bacteria</taxon>
        <taxon>Bacillati</taxon>
        <taxon>Bacillota</taxon>
        <taxon>Bacilli</taxon>
        <taxon>Bacillales</taxon>
        <taxon>Caryophanaceae</taxon>
        <taxon>Ureibacillus</taxon>
    </lineage>
</organism>
<comment type="caution">
    <text evidence="10">The sequence shown here is derived from an EMBL/GenBank/DDBJ whole genome shotgun (WGS) entry which is preliminary data.</text>
</comment>